<dbReference type="EMBL" id="BART01028770">
    <property type="protein sequence ID" value="GAG93048.1"/>
    <property type="molecule type" value="Genomic_DNA"/>
</dbReference>
<evidence type="ECO:0000313" key="2">
    <source>
        <dbReference type="EMBL" id="GAG93048.1"/>
    </source>
</evidence>
<dbReference type="InterPro" id="IPR012334">
    <property type="entry name" value="Pectin_lyas_fold"/>
</dbReference>
<organism evidence="2">
    <name type="scientific">marine sediment metagenome</name>
    <dbReference type="NCBI Taxonomy" id="412755"/>
    <lineage>
        <taxon>unclassified sequences</taxon>
        <taxon>metagenomes</taxon>
        <taxon>ecological metagenomes</taxon>
    </lineage>
</organism>
<dbReference type="Pfam" id="PF13229">
    <property type="entry name" value="Beta_helix"/>
    <property type="match status" value="1"/>
</dbReference>
<dbReference type="SUPFAM" id="SSF51126">
    <property type="entry name" value="Pectin lyase-like"/>
    <property type="match status" value="1"/>
</dbReference>
<dbReference type="AlphaFoldDB" id="X1C9I5"/>
<dbReference type="InterPro" id="IPR011050">
    <property type="entry name" value="Pectin_lyase_fold/virulence"/>
</dbReference>
<feature type="non-terminal residue" evidence="2">
    <location>
        <position position="1"/>
    </location>
</feature>
<gene>
    <name evidence="2" type="ORF">S01H4_50637</name>
</gene>
<dbReference type="SMART" id="SM00710">
    <property type="entry name" value="PbH1"/>
    <property type="match status" value="6"/>
</dbReference>
<feature type="non-terminal residue" evidence="2">
    <location>
        <position position="270"/>
    </location>
</feature>
<proteinExistence type="predicted"/>
<protein>
    <recommendedName>
        <fullName evidence="1">Right handed beta helix domain-containing protein</fullName>
    </recommendedName>
</protein>
<feature type="domain" description="Right handed beta helix" evidence="1">
    <location>
        <begin position="17"/>
        <end position="149"/>
    </location>
</feature>
<evidence type="ECO:0000259" key="1">
    <source>
        <dbReference type="Pfam" id="PF13229"/>
    </source>
</evidence>
<reference evidence="2" key="1">
    <citation type="journal article" date="2014" name="Front. Microbiol.">
        <title>High frequency of phylogenetically diverse reductive dehalogenase-homologous genes in deep subseafloor sedimentary metagenomes.</title>
        <authorList>
            <person name="Kawai M."/>
            <person name="Futagami T."/>
            <person name="Toyoda A."/>
            <person name="Takaki Y."/>
            <person name="Nishi S."/>
            <person name="Hori S."/>
            <person name="Arai W."/>
            <person name="Tsubouchi T."/>
            <person name="Morono Y."/>
            <person name="Uchiyama I."/>
            <person name="Ito T."/>
            <person name="Fujiyama A."/>
            <person name="Inagaki F."/>
            <person name="Takami H."/>
        </authorList>
    </citation>
    <scope>NUCLEOTIDE SEQUENCE</scope>
    <source>
        <strain evidence="2">Expedition CK06-06</strain>
    </source>
</reference>
<dbReference type="InterPro" id="IPR006626">
    <property type="entry name" value="PbH1"/>
</dbReference>
<name>X1C9I5_9ZZZZ</name>
<dbReference type="Gene3D" id="2.160.20.10">
    <property type="entry name" value="Single-stranded right-handed beta-helix, Pectin lyase-like"/>
    <property type="match status" value="1"/>
</dbReference>
<sequence>VDDDVLYYNPDAGEVTNISIRDISIYGNRENNASGNGIHFGDNAGDIAFTRVGVKYTKEHGIFCEYAWGIVVMECIVEYCDGDAVNMLGGNDVRIIGNKIGASEGYGIYLTGSRHKIMGNLIFGNTEAGGYVYAKETAIVGNVIQNNEGTTDDCQLYLRGSAIVVMGNTIAVTSQTGYGIVLRAGSNNCDMRGNTISDYNTARILDPGARNLYNGLSISRGAPETQLDTGTAEDGSTSQLIDTDQVWIAKEWQGCMVEITGGAAAGDIRT</sequence>
<accession>X1C9I5</accession>
<comment type="caution">
    <text evidence="2">The sequence shown here is derived from an EMBL/GenBank/DDBJ whole genome shotgun (WGS) entry which is preliminary data.</text>
</comment>
<dbReference type="InterPro" id="IPR039448">
    <property type="entry name" value="Beta_helix"/>
</dbReference>